<gene>
    <name evidence="1" type="ORF">MGAL_10B024441</name>
</gene>
<dbReference type="SUPFAM" id="SSF49785">
    <property type="entry name" value="Galactose-binding domain-like"/>
    <property type="match status" value="1"/>
</dbReference>
<dbReference type="Gene3D" id="2.60.120.260">
    <property type="entry name" value="Galactose-binding domain-like"/>
    <property type="match status" value="1"/>
</dbReference>
<keyword evidence="2" id="KW-1185">Reference proteome</keyword>
<protein>
    <submittedName>
        <fullName evidence="1">Uncharacterized protein</fullName>
    </submittedName>
</protein>
<proteinExistence type="predicted"/>
<reference evidence="1" key="1">
    <citation type="submission" date="2018-11" db="EMBL/GenBank/DDBJ databases">
        <authorList>
            <person name="Alioto T."/>
            <person name="Alioto T."/>
        </authorList>
    </citation>
    <scope>NUCLEOTIDE SEQUENCE</scope>
</reference>
<dbReference type="InterPro" id="IPR008979">
    <property type="entry name" value="Galactose-bd-like_sf"/>
</dbReference>
<organism evidence="1 2">
    <name type="scientific">Mytilus galloprovincialis</name>
    <name type="common">Mediterranean mussel</name>
    <dbReference type="NCBI Taxonomy" id="29158"/>
    <lineage>
        <taxon>Eukaryota</taxon>
        <taxon>Metazoa</taxon>
        <taxon>Spiralia</taxon>
        <taxon>Lophotrochozoa</taxon>
        <taxon>Mollusca</taxon>
        <taxon>Bivalvia</taxon>
        <taxon>Autobranchia</taxon>
        <taxon>Pteriomorphia</taxon>
        <taxon>Mytilida</taxon>
        <taxon>Mytiloidea</taxon>
        <taxon>Mytilidae</taxon>
        <taxon>Mytilinae</taxon>
        <taxon>Mytilus</taxon>
    </lineage>
</organism>
<accession>A0A8B6DKY0</accession>
<sequence>SDFGLTDFEISIYNPSISNWTNFDQEQEQLCFFHKGVAPSVLSIACNRIIRGRYIKLYKKYTKDALTLCELEVFAEKNPNE</sequence>
<dbReference type="AlphaFoldDB" id="A0A8B6DKY0"/>
<dbReference type="EMBL" id="UYJE01003604">
    <property type="protein sequence ID" value="VDI20750.1"/>
    <property type="molecule type" value="Genomic_DNA"/>
</dbReference>
<name>A0A8B6DKY0_MYTGA</name>
<comment type="caution">
    <text evidence="1">The sequence shown here is derived from an EMBL/GenBank/DDBJ whole genome shotgun (WGS) entry which is preliminary data.</text>
</comment>
<dbReference type="Proteomes" id="UP000596742">
    <property type="component" value="Unassembled WGS sequence"/>
</dbReference>
<evidence type="ECO:0000313" key="2">
    <source>
        <dbReference type="Proteomes" id="UP000596742"/>
    </source>
</evidence>
<feature type="non-terminal residue" evidence="1">
    <location>
        <position position="1"/>
    </location>
</feature>
<feature type="non-terminal residue" evidence="1">
    <location>
        <position position="81"/>
    </location>
</feature>
<evidence type="ECO:0000313" key="1">
    <source>
        <dbReference type="EMBL" id="VDI20750.1"/>
    </source>
</evidence>
<dbReference type="OrthoDB" id="6098857at2759"/>